<dbReference type="EMBL" id="HACG01010091">
    <property type="protein sequence ID" value="CEK56956.1"/>
    <property type="molecule type" value="Transcribed_RNA"/>
</dbReference>
<name>A0A0B6YMH4_9EUPU</name>
<proteinExistence type="predicted"/>
<sequence>KVSGSRPNSHYDHVNFDQMFIKTPSSQLQSDINHTSRNLHHQNNSQTFLSKPESHLSHHERPEIFNLQHHHLSSFS</sequence>
<feature type="non-terminal residue" evidence="1">
    <location>
        <position position="76"/>
    </location>
</feature>
<reference evidence="1" key="1">
    <citation type="submission" date="2014-12" db="EMBL/GenBank/DDBJ databases">
        <title>Insight into the proteome of Arion vulgaris.</title>
        <authorList>
            <person name="Aradska J."/>
            <person name="Bulat T."/>
            <person name="Smidak R."/>
            <person name="Sarate P."/>
            <person name="Gangsoo J."/>
            <person name="Sialana F."/>
            <person name="Bilban M."/>
            <person name="Lubec G."/>
        </authorList>
    </citation>
    <scope>NUCLEOTIDE SEQUENCE</scope>
    <source>
        <tissue evidence="1">Skin</tissue>
    </source>
</reference>
<protein>
    <submittedName>
        <fullName evidence="1">Uncharacterized protein</fullName>
    </submittedName>
</protein>
<dbReference type="AlphaFoldDB" id="A0A0B6YMH4"/>
<evidence type="ECO:0000313" key="1">
    <source>
        <dbReference type="EMBL" id="CEK56956.1"/>
    </source>
</evidence>
<gene>
    <name evidence="1" type="primary">ORF28933</name>
</gene>
<feature type="non-terminal residue" evidence="1">
    <location>
        <position position="1"/>
    </location>
</feature>
<organism evidence="1">
    <name type="scientific">Arion vulgaris</name>
    <dbReference type="NCBI Taxonomy" id="1028688"/>
    <lineage>
        <taxon>Eukaryota</taxon>
        <taxon>Metazoa</taxon>
        <taxon>Spiralia</taxon>
        <taxon>Lophotrochozoa</taxon>
        <taxon>Mollusca</taxon>
        <taxon>Gastropoda</taxon>
        <taxon>Heterobranchia</taxon>
        <taxon>Euthyneura</taxon>
        <taxon>Panpulmonata</taxon>
        <taxon>Eupulmonata</taxon>
        <taxon>Stylommatophora</taxon>
        <taxon>Helicina</taxon>
        <taxon>Arionoidea</taxon>
        <taxon>Arionidae</taxon>
        <taxon>Arion</taxon>
    </lineage>
</organism>
<accession>A0A0B6YMH4</accession>